<proteinExistence type="predicted"/>
<sequence>MEKPGYGIITHLNEMLILPWLLVDIAIGSYYDRSRPKYD</sequence>
<evidence type="ECO:0000313" key="2">
    <source>
        <dbReference type="Proteomes" id="UP000316621"/>
    </source>
</evidence>
<name>A0A4Y7IM96_PAPSO</name>
<accession>A0A4Y7IM96</accession>
<gene>
    <name evidence="1" type="ORF">C5167_018437</name>
</gene>
<dbReference type="Proteomes" id="UP000316621">
    <property type="component" value="Chromosome 2"/>
</dbReference>
<dbReference type="Gramene" id="RZC50014">
    <property type="protein sequence ID" value="RZC50014"/>
    <property type="gene ID" value="C5167_018437"/>
</dbReference>
<protein>
    <submittedName>
        <fullName evidence="1">Uncharacterized protein</fullName>
    </submittedName>
</protein>
<dbReference type="EMBL" id="CM010716">
    <property type="protein sequence ID" value="RZC50014.1"/>
    <property type="molecule type" value="Genomic_DNA"/>
</dbReference>
<keyword evidence="2" id="KW-1185">Reference proteome</keyword>
<reference evidence="1 2" key="1">
    <citation type="journal article" date="2018" name="Science">
        <title>The opium poppy genome and morphinan production.</title>
        <authorList>
            <person name="Guo L."/>
            <person name="Winzer T."/>
            <person name="Yang X."/>
            <person name="Li Y."/>
            <person name="Ning Z."/>
            <person name="He Z."/>
            <person name="Teodor R."/>
            <person name="Lu Y."/>
            <person name="Bowser T.A."/>
            <person name="Graham I.A."/>
            <person name="Ye K."/>
        </authorList>
    </citation>
    <scope>NUCLEOTIDE SEQUENCE [LARGE SCALE GENOMIC DNA]</scope>
    <source>
        <strain evidence="2">cv. HN1</strain>
        <tissue evidence="1">Leaves</tissue>
    </source>
</reference>
<evidence type="ECO:0000313" key="1">
    <source>
        <dbReference type="EMBL" id="RZC50014.1"/>
    </source>
</evidence>
<dbReference type="AlphaFoldDB" id="A0A4Y7IM96"/>
<organism evidence="1 2">
    <name type="scientific">Papaver somniferum</name>
    <name type="common">Opium poppy</name>
    <dbReference type="NCBI Taxonomy" id="3469"/>
    <lineage>
        <taxon>Eukaryota</taxon>
        <taxon>Viridiplantae</taxon>
        <taxon>Streptophyta</taxon>
        <taxon>Embryophyta</taxon>
        <taxon>Tracheophyta</taxon>
        <taxon>Spermatophyta</taxon>
        <taxon>Magnoliopsida</taxon>
        <taxon>Ranunculales</taxon>
        <taxon>Papaveraceae</taxon>
        <taxon>Papaveroideae</taxon>
        <taxon>Papaver</taxon>
    </lineage>
</organism>